<evidence type="ECO:0000256" key="2">
    <source>
        <dbReference type="SAM" id="MobiDB-lite"/>
    </source>
</evidence>
<dbReference type="VEuPathDB" id="VectorBase:HLOH_052546"/>
<keyword evidence="4" id="KW-1185">Reference proteome</keyword>
<evidence type="ECO:0000313" key="3">
    <source>
        <dbReference type="EMBL" id="KAH9382888.1"/>
    </source>
</evidence>
<accession>A0A9J6H7K0</accession>
<feature type="coiled-coil region" evidence="1">
    <location>
        <begin position="9"/>
        <end position="43"/>
    </location>
</feature>
<sequence>MNKKEVVRLKGDHQEAQCLARELDQLDERARELHKQLKSTISAIRYIHERNRLKNIVEIEHAKLNKEKADDQLTRRKCAPSLVTKTRSAHVKPAPVAPPPNIKPRNMCQ</sequence>
<dbReference type="EMBL" id="JABSTR010000580">
    <property type="protein sequence ID" value="KAH9382888.1"/>
    <property type="molecule type" value="Genomic_DNA"/>
</dbReference>
<gene>
    <name evidence="3" type="ORF">HPB48_023509</name>
</gene>
<organism evidence="3 4">
    <name type="scientific">Haemaphysalis longicornis</name>
    <name type="common">Bush tick</name>
    <dbReference type="NCBI Taxonomy" id="44386"/>
    <lineage>
        <taxon>Eukaryota</taxon>
        <taxon>Metazoa</taxon>
        <taxon>Ecdysozoa</taxon>
        <taxon>Arthropoda</taxon>
        <taxon>Chelicerata</taxon>
        <taxon>Arachnida</taxon>
        <taxon>Acari</taxon>
        <taxon>Parasitiformes</taxon>
        <taxon>Ixodida</taxon>
        <taxon>Ixodoidea</taxon>
        <taxon>Ixodidae</taxon>
        <taxon>Haemaphysalinae</taxon>
        <taxon>Haemaphysalis</taxon>
    </lineage>
</organism>
<comment type="caution">
    <text evidence="3">The sequence shown here is derived from an EMBL/GenBank/DDBJ whole genome shotgun (WGS) entry which is preliminary data.</text>
</comment>
<keyword evidence="1" id="KW-0175">Coiled coil</keyword>
<evidence type="ECO:0000256" key="1">
    <source>
        <dbReference type="SAM" id="Coils"/>
    </source>
</evidence>
<dbReference type="Proteomes" id="UP000821853">
    <property type="component" value="Unassembled WGS sequence"/>
</dbReference>
<dbReference type="OrthoDB" id="166375at2759"/>
<dbReference type="AlphaFoldDB" id="A0A9J6H7K0"/>
<feature type="region of interest" description="Disordered" evidence="2">
    <location>
        <begin position="79"/>
        <end position="109"/>
    </location>
</feature>
<name>A0A9J6H7K0_HAELO</name>
<protein>
    <submittedName>
        <fullName evidence="3">Uncharacterized protein</fullName>
    </submittedName>
</protein>
<reference evidence="3 4" key="1">
    <citation type="journal article" date="2020" name="Cell">
        <title>Large-Scale Comparative Analyses of Tick Genomes Elucidate Their Genetic Diversity and Vector Capacities.</title>
        <authorList>
            <consortium name="Tick Genome and Microbiome Consortium (TIGMIC)"/>
            <person name="Jia N."/>
            <person name="Wang J."/>
            <person name="Shi W."/>
            <person name="Du L."/>
            <person name="Sun Y."/>
            <person name="Zhan W."/>
            <person name="Jiang J.F."/>
            <person name="Wang Q."/>
            <person name="Zhang B."/>
            <person name="Ji P."/>
            <person name="Bell-Sakyi L."/>
            <person name="Cui X.M."/>
            <person name="Yuan T.T."/>
            <person name="Jiang B.G."/>
            <person name="Yang W.F."/>
            <person name="Lam T.T."/>
            <person name="Chang Q.C."/>
            <person name="Ding S.J."/>
            <person name="Wang X.J."/>
            <person name="Zhu J.G."/>
            <person name="Ruan X.D."/>
            <person name="Zhao L."/>
            <person name="Wei J.T."/>
            <person name="Ye R.Z."/>
            <person name="Que T.C."/>
            <person name="Du C.H."/>
            <person name="Zhou Y.H."/>
            <person name="Cheng J.X."/>
            <person name="Dai P.F."/>
            <person name="Guo W.B."/>
            <person name="Han X.H."/>
            <person name="Huang E.J."/>
            <person name="Li L.F."/>
            <person name="Wei W."/>
            <person name="Gao Y.C."/>
            <person name="Liu J.Z."/>
            <person name="Shao H.Z."/>
            <person name="Wang X."/>
            <person name="Wang C.C."/>
            <person name="Yang T.C."/>
            <person name="Huo Q.B."/>
            <person name="Li W."/>
            <person name="Chen H.Y."/>
            <person name="Chen S.E."/>
            <person name="Zhou L.G."/>
            <person name="Ni X.B."/>
            <person name="Tian J.H."/>
            <person name="Sheng Y."/>
            <person name="Liu T."/>
            <person name="Pan Y.S."/>
            <person name="Xia L.Y."/>
            <person name="Li J."/>
            <person name="Zhao F."/>
            <person name="Cao W.C."/>
        </authorList>
    </citation>
    <scope>NUCLEOTIDE SEQUENCE [LARGE SCALE GENOMIC DNA]</scope>
    <source>
        <strain evidence="3">HaeL-2018</strain>
    </source>
</reference>
<evidence type="ECO:0000313" key="4">
    <source>
        <dbReference type="Proteomes" id="UP000821853"/>
    </source>
</evidence>
<proteinExistence type="predicted"/>